<dbReference type="PANTHER" id="PTHR35149">
    <property type="entry name" value="SLL5132 PROTEIN"/>
    <property type="match status" value="1"/>
</dbReference>
<evidence type="ECO:0000259" key="1">
    <source>
        <dbReference type="Pfam" id="PF03235"/>
    </source>
</evidence>
<gene>
    <name evidence="2" type="ORF">DYX52_05310</name>
</gene>
<sequence length="101" mass="12001">MEFKPKKEYVCKLLSDEGVKFVIPEYQRPYRWGIDECETLWNDILEVFGDGENISEYFLGSIVAYQNDKNELEIIDGQQRITLLHYFSGRFMNIFSQSELM</sequence>
<name>A0A5T2AF23_CAMCO</name>
<accession>A0A5T2AF23</accession>
<dbReference type="Pfam" id="PF03235">
    <property type="entry name" value="GmrSD_N"/>
    <property type="match status" value="1"/>
</dbReference>
<feature type="domain" description="GmrSD restriction endonucleases N-terminal" evidence="1">
    <location>
        <begin position="12"/>
        <end position="88"/>
    </location>
</feature>
<organism evidence="2">
    <name type="scientific">Campylobacter coli</name>
    <dbReference type="NCBI Taxonomy" id="195"/>
    <lineage>
        <taxon>Bacteria</taxon>
        <taxon>Pseudomonadati</taxon>
        <taxon>Campylobacterota</taxon>
        <taxon>Epsilonproteobacteria</taxon>
        <taxon>Campylobacterales</taxon>
        <taxon>Campylobacteraceae</taxon>
        <taxon>Campylobacter</taxon>
    </lineage>
</organism>
<evidence type="ECO:0000313" key="2">
    <source>
        <dbReference type="EMBL" id="EAL9218713.1"/>
    </source>
</evidence>
<reference evidence="2" key="1">
    <citation type="submission" date="2018-08" db="EMBL/GenBank/DDBJ databases">
        <authorList>
            <consortium name="NARMS: The National Antimicrobial Resistance Monitoring System"/>
        </authorList>
    </citation>
    <scope>NUCLEOTIDE SEQUENCE</scope>
    <source>
        <strain evidence="2">CVM N17C788</strain>
    </source>
</reference>
<comment type="caution">
    <text evidence="2">The sequence shown here is derived from an EMBL/GenBank/DDBJ whole genome shotgun (WGS) entry which is preliminary data.</text>
</comment>
<protein>
    <submittedName>
        <fullName evidence="2">DUF262 domain-containing protein</fullName>
    </submittedName>
</protein>
<dbReference type="PANTHER" id="PTHR35149:SF2">
    <property type="entry name" value="DUF262 DOMAIN-CONTAINING PROTEIN"/>
    <property type="match status" value="1"/>
</dbReference>
<proteinExistence type="predicted"/>
<dbReference type="EMBL" id="AACSIN010000007">
    <property type="protein sequence ID" value="EAL9218713.1"/>
    <property type="molecule type" value="Genomic_DNA"/>
</dbReference>
<dbReference type="InterPro" id="IPR004919">
    <property type="entry name" value="GmrSD_N"/>
</dbReference>
<dbReference type="AlphaFoldDB" id="A0A5T2AF23"/>